<dbReference type="WBParaSite" id="ECPE_0000806601-mRNA-1">
    <property type="protein sequence ID" value="ECPE_0000806601-mRNA-1"/>
    <property type="gene ID" value="ECPE_0000806601"/>
</dbReference>
<dbReference type="InterPro" id="IPR002554">
    <property type="entry name" value="PP2A_B56"/>
</dbReference>
<sequence>LIYNALKLFMEMNQKLFDSCTQKYKEDRQKNREEAKRRERIWAALHRTAKENPLYDVVMNGRFDLDELTDGTPGPAISGDGIGSDAANNRTGAMGDFGPTSASVVGPMEDGNLAVDEDVTSSLRDLQQETESDPKLMGMITERRREQLPMVCRKSELPQDISTIRALEQHRRPDKYLETQPDN</sequence>
<dbReference type="AlphaFoldDB" id="A0A183AM59"/>
<dbReference type="PANTHER" id="PTHR10257">
    <property type="entry name" value="SERINE/THREONINE PROTEIN PHOSPHATASE 2A PP2A REGULATORY SUBUNIT B"/>
    <property type="match status" value="1"/>
</dbReference>
<protein>
    <submittedName>
        <fullName evidence="3">CNDH2_C domain-containing protein</fullName>
    </submittedName>
</protein>
<dbReference type="GO" id="GO:0019888">
    <property type="term" value="F:protein phosphatase regulator activity"/>
    <property type="evidence" value="ECO:0007669"/>
    <property type="project" value="InterPro"/>
</dbReference>
<dbReference type="PANTHER" id="PTHR10257:SF3">
    <property type="entry name" value="SERINE_THREONINE-PROTEIN PHOSPHATASE 2A 56 KDA REGULATORY SUBUNIT GAMMA ISOFORM"/>
    <property type="match status" value="1"/>
</dbReference>
<evidence type="ECO:0000256" key="1">
    <source>
        <dbReference type="ARBA" id="ARBA00009745"/>
    </source>
</evidence>
<feature type="region of interest" description="Disordered" evidence="2">
    <location>
        <begin position="70"/>
        <end position="99"/>
    </location>
</feature>
<organism evidence="3">
    <name type="scientific">Echinostoma caproni</name>
    <dbReference type="NCBI Taxonomy" id="27848"/>
    <lineage>
        <taxon>Eukaryota</taxon>
        <taxon>Metazoa</taxon>
        <taxon>Spiralia</taxon>
        <taxon>Lophotrochozoa</taxon>
        <taxon>Platyhelminthes</taxon>
        <taxon>Trematoda</taxon>
        <taxon>Digenea</taxon>
        <taxon>Plagiorchiida</taxon>
        <taxon>Echinostomata</taxon>
        <taxon>Echinostomatoidea</taxon>
        <taxon>Echinostomatidae</taxon>
        <taxon>Echinostoma</taxon>
    </lineage>
</organism>
<accession>A0A183AM59</accession>
<dbReference type="Pfam" id="PF01603">
    <property type="entry name" value="B56"/>
    <property type="match status" value="1"/>
</dbReference>
<dbReference type="GO" id="GO:0007165">
    <property type="term" value="P:signal transduction"/>
    <property type="evidence" value="ECO:0007669"/>
    <property type="project" value="InterPro"/>
</dbReference>
<proteinExistence type="inferred from homology"/>
<evidence type="ECO:0000313" key="3">
    <source>
        <dbReference type="WBParaSite" id="ECPE_0000806601-mRNA-1"/>
    </source>
</evidence>
<reference evidence="3" key="1">
    <citation type="submission" date="2016-06" db="UniProtKB">
        <authorList>
            <consortium name="WormBaseParasite"/>
        </authorList>
    </citation>
    <scope>IDENTIFICATION</scope>
</reference>
<dbReference type="GO" id="GO:0000159">
    <property type="term" value="C:protein phosphatase type 2A complex"/>
    <property type="evidence" value="ECO:0007669"/>
    <property type="project" value="InterPro"/>
</dbReference>
<dbReference type="InterPro" id="IPR011989">
    <property type="entry name" value="ARM-like"/>
</dbReference>
<dbReference type="Gene3D" id="1.25.10.10">
    <property type="entry name" value="Leucine-rich Repeat Variant"/>
    <property type="match status" value="1"/>
</dbReference>
<evidence type="ECO:0000256" key="2">
    <source>
        <dbReference type="SAM" id="MobiDB-lite"/>
    </source>
</evidence>
<name>A0A183AM59_9TREM</name>
<comment type="similarity">
    <text evidence="1">Belongs to the phosphatase 2A regulatory subunit B56 family.</text>
</comment>